<feature type="non-terminal residue" evidence="3">
    <location>
        <position position="1"/>
    </location>
</feature>
<dbReference type="SUPFAM" id="SSF47592">
    <property type="entry name" value="SWIB/MDM2 domain"/>
    <property type="match status" value="1"/>
</dbReference>
<evidence type="ECO:0000313" key="3">
    <source>
        <dbReference type="EMBL" id="ORY94946.1"/>
    </source>
</evidence>
<feature type="non-terminal residue" evidence="3">
    <location>
        <position position="105"/>
    </location>
</feature>
<protein>
    <submittedName>
        <fullName evidence="3">SWIB/MDM2 domain-domain-containing protein</fullName>
    </submittedName>
</protein>
<dbReference type="Proteomes" id="UP000242180">
    <property type="component" value="Unassembled WGS sequence"/>
</dbReference>
<dbReference type="InterPro" id="IPR036885">
    <property type="entry name" value="SWIB_MDM2_dom_sf"/>
</dbReference>
<organism evidence="3 4">
    <name type="scientific">Syncephalastrum racemosum</name>
    <name type="common">Filamentous fungus</name>
    <dbReference type="NCBI Taxonomy" id="13706"/>
    <lineage>
        <taxon>Eukaryota</taxon>
        <taxon>Fungi</taxon>
        <taxon>Fungi incertae sedis</taxon>
        <taxon>Mucoromycota</taxon>
        <taxon>Mucoromycotina</taxon>
        <taxon>Mucoromycetes</taxon>
        <taxon>Mucorales</taxon>
        <taxon>Syncephalastraceae</taxon>
        <taxon>Syncephalastrum</taxon>
    </lineage>
</organism>
<dbReference type="OMA" id="KEIWTYV"/>
<gene>
    <name evidence="3" type="ORF">BCR43DRAFT_418030</name>
</gene>
<reference evidence="3 4" key="1">
    <citation type="submission" date="2016-07" db="EMBL/GenBank/DDBJ databases">
        <title>Pervasive Adenine N6-methylation of Active Genes in Fungi.</title>
        <authorList>
            <consortium name="DOE Joint Genome Institute"/>
            <person name="Mondo S.J."/>
            <person name="Dannebaum R.O."/>
            <person name="Kuo R.C."/>
            <person name="Labutti K."/>
            <person name="Haridas S."/>
            <person name="Kuo A."/>
            <person name="Salamov A."/>
            <person name="Ahrendt S.R."/>
            <person name="Lipzen A."/>
            <person name="Sullivan W."/>
            <person name="Andreopoulos W.B."/>
            <person name="Clum A."/>
            <person name="Lindquist E."/>
            <person name="Daum C."/>
            <person name="Ramamoorthy G.K."/>
            <person name="Gryganskyi A."/>
            <person name="Culley D."/>
            <person name="Magnuson J.K."/>
            <person name="James T.Y."/>
            <person name="O'Malley M.A."/>
            <person name="Stajich J.E."/>
            <person name="Spatafora J.W."/>
            <person name="Visel A."/>
            <person name="Grigoriev I.V."/>
        </authorList>
    </citation>
    <scope>NUCLEOTIDE SEQUENCE [LARGE SCALE GENOMIC DNA]</scope>
    <source>
        <strain evidence="3 4">NRRL 2496</strain>
    </source>
</reference>
<dbReference type="OrthoDB" id="10251073at2759"/>
<comment type="caution">
    <text evidence="3">The sequence shown here is derived from an EMBL/GenBank/DDBJ whole genome shotgun (WGS) entry which is preliminary data.</text>
</comment>
<evidence type="ECO:0000313" key="4">
    <source>
        <dbReference type="Proteomes" id="UP000242180"/>
    </source>
</evidence>
<dbReference type="Pfam" id="PF02201">
    <property type="entry name" value="SWIB"/>
    <property type="match status" value="1"/>
</dbReference>
<feature type="domain" description="DM2" evidence="2">
    <location>
        <begin position="26"/>
        <end position="104"/>
    </location>
</feature>
<dbReference type="Gene3D" id="1.10.245.10">
    <property type="entry name" value="SWIB/MDM2 domain"/>
    <property type="match status" value="1"/>
</dbReference>
<sequence>KKKKKRQPRRAADIPPDPNKPKRKTGLNKPLLLSPALSKFVGGETEMSRPEIVKKLWAHIKQHDLQDPADRRFILCDDALRALFNVDRVNSFAMNKDLTVHVSNK</sequence>
<name>A0A1X2H8R3_SYNRA</name>
<dbReference type="SMART" id="SM00151">
    <property type="entry name" value="SWIB"/>
    <property type="match status" value="1"/>
</dbReference>
<keyword evidence="4" id="KW-1185">Reference proteome</keyword>
<accession>A0A1X2H8R3</accession>
<dbReference type="InterPro" id="IPR003121">
    <property type="entry name" value="SWIB_MDM2_domain"/>
</dbReference>
<feature type="region of interest" description="Disordered" evidence="1">
    <location>
        <begin position="1"/>
        <end position="28"/>
    </location>
</feature>
<dbReference type="STRING" id="13706.A0A1X2H8R3"/>
<dbReference type="EMBL" id="MCGN01000007">
    <property type="protein sequence ID" value="ORY94946.1"/>
    <property type="molecule type" value="Genomic_DNA"/>
</dbReference>
<dbReference type="InParanoid" id="A0A1X2H8R3"/>
<dbReference type="PROSITE" id="PS51925">
    <property type="entry name" value="SWIB_MDM2"/>
    <property type="match status" value="1"/>
</dbReference>
<proteinExistence type="predicted"/>
<evidence type="ECO:0000259" key="2">
    <source>
        <dbReference type="PROSITE" id="PS51925"/>
    </source>
</evidence>
<dbReference type="CDD" id="cd10567">
    <property type="entry name" value="SWIB-MDM2_like"/>
    <property type="match status" value="1"/>
</dbReference>
<dbReference type="InterPro" id="IPR019835">
    <property type="entry name" value="SWIB_domain"/>
</dbReference>
<dbReference type="AlphaFoldDB" id="A0A1X2H8R3"/>
<evidence type="ECO:0000256" key="1">
    <source>
        <dbReference type="SAM" id="MobiDB-lite"/>
    </source>
</evidence>
<dbReference type="PANTHER" id="PTHR13844">
    <property type="entry name" value="SWI/SNF-RELATED MATRIX-ASSOCIATED ACTIN-DEPENDENT REGULATOR OF CHROMATIN SUBFAMILY D"/>
    <property type="match status" value="1"/>
</dbReference>